<dbReference type="Gene3D" id="3.20.20.80">
    <property type="entry name" value="Glycosidases"/>
    <property type="match status" value="1"/>
</dbReference>
<dbReference type="Gene3D" id="3.30.379.10">
    <property type="entry name" value="Chitobiase/beta-hexosaminidase domain 2-like"/>
    <property type="match status" value="1"/>
</dbReference>
<evidence type="ECO:0000256" key="4">
    <source>
        <dbReference type="ARBA" id="ARBA00022801"/>
    </source>
</evidence>
<reference evidence="9 10" key="1">
    <citation type="submission" date="2021-03" db="EMBL/GenBank/DDBJ databases">
        <title>Human Oral Microbial Genomes.</title>
        <authorList>
            <person name="Johnston C.D."/>
            <person name="Chen T."/>
            <person name="Dewhirst F.E."/>
        </authorList>
    </citation>
    <scope>NUCLEOTIDE SEQUENCE [LARGE SCALE GENOMIC DNA]</scope>
    <source>
        <strain evidence="9 10">DSMZ 100122</strain>
    </source>
</reference>
<dbReference type="Proteomes" id="UP000678513">
    <property type="component" value="Chromosome"/>
</dbReference>
<evidence type="ECO:0000256" key="5">
    <source>
        <dbReference type="ARBA" id="ARBA00023295"/>
    </source>
</evidence>
<organism evidence="9 10">
    <name type="scientific">Arachnia rubra</name>
    <dbReference type="NCBI Taxonomy" id="1547448"/>
    <lineage>
        <taxon>Bacteria</taxon>
        <taxon>Bacillati</taxon>
        <taxon>Actinomycetota</taxon>
        <taxon>Actinomycetes</taxon>
        <taxon>Propionibacteriales</taxon>
        <taxon>Propionibacteriaceae</taxon>
        <taxon>Arachnia</taxon>
    </lineage>
</organism>
<dbReference type="Pfam" id="PF00728">
    <property type="entry name" value="Glyco_hydro_20"/>
    <property type="match status" value="1"/>
</dbReference>
<feature type="region of interest" description="Disordered" evidence="6">
    <location>
        <begin position="503"/>
        <end position="522"/>
    </location>
</feature>
<dbReference type="PANTHER" id="PTHR22600">
    <property type="entry name" value="BETA-HEXOSAMINIDASE"/>
    <property type="match status" value="1"/>
</dbReference>
<evidence type="ECO:0000259" key="7">
    <source>
        <dbReference type="Pfam" id="PF00728"/>
    </source>
</evidence>
<dbReference type="SUPFAM" id="SSF51445">
    <property type="entry name" value="(Trans)glycosidases"/>
    <property type="match status" value="1"/>
</dbReference>
<feature type="domain" description="Glycoside hydrolase family 20 catalytic" evidence="7">
    <location>
        <begin position="132"/>
        <end position="472"/>
    </location>
</feature>
<evidence type="ECO:0000256" key="3">
    <source>
        <dbReference type="ARBA" id="ARBA00012663"/>
    </source>
</evidence>
<evidence type="ECO:0000259" key="8">
    <source>
        <dbReference type="Pfam" id="PF02838"/>
    </source>
</evidence>
<evidence type="ECO:0000313" key="10">
    <source>
        <dbReference type="Proteomes" id="UP000678513"/>
    </source>
</evidence>
<dbReference type="PRINTS" id="PR00738">
    <property type="entry name" value="GLHYDRLASE20"/>
</dbReference>
<dbReference type="InterPro" id="IPR025705">
    <property type="entry name" value="Beta_hexosaminidase_sua/sub"/>
</dbReference>
<dbReference type="PANTHER" id="PTHR22600:SF57">
    <property type="entry name" value="BETA-N-ACETYLHEXOSAMINIDASE"/>
    <property type="match status" value="1"/>
</dbReference>
<dbReference type="PIRSF" id="PIRSF001093">
    <property type="entry name" value="B-hxosamndse_ab_euk"/>
    <property type="match status" value="1"/>
</dbReference>
<dbReference type="CDD" id="cd06563">
    <property type="entry name" value="GH20_chitobiase-like"/>
    <property type="match status" value="1"/>
</dbReference>
<name>A0ABX7Y747_9ACTN</name>
<gene>
    <name evidence="9" type="ORF">J5A65_02690</name>
</gene>
<keyword evidence="4" id="KW-0378">Hydrolase</keyword>
<comment type="catalytic activity">
    <reaction evidence="1">
        <text>Hydrolysis of terminal non-reducing N-acetyl-D-hexosamine residues in N-acetyl-beta-D-hexosaminides.</text>
        <dbReference type="EC" id="3.2.1.52"/>
    </reaction>
</comment>
<keyword evidence="5" id="KW-0326">Glycosidase</keyword>
<dbReference type="RefSeq" id="WP_212324999.1">
    <property type="nucleotide sequence ID" value="NZ_AP024463.1"/>
</dbReference>
<sequence length="522" mass="57644">MPVLIPLPSAVEWGVGEYLLTERTTIGCRAGASPQEAEAASAVRLVLAETTGLPLPAADDPGILVSLDPGLPAEGYRLEVRPDGVSITAADRRGALWAAQTLLQLGPDDVYAVPLGKSVPLAAARIEDAPRFARRGAMLDSSRHFLQVAEVLDFIDWMARHKLNVFHWHLTDDQGWRVASDRYPLLAEKASWRSKTSNRVWGDDGTPHGGYYTLQQIAAVAEYARQRGIETVPEIDFPGHATAVLAAYPQFATDPSGLDGVAHYPTIFDNVLNFSPESLEFVHEIWSEVIEATGARYVHIGGDEVPTVHWEASEEVAQRAREFGVDDPGSIQRWFTLHMRDWLNERGVTPIGWDEVVDPGPVAGMVCQSWRGAEQGVKAATQGMDVIMSPCSHTYFDFYQSDAREEPYGQGDVTTLEKAYSFDPLEGITPEAADHILGTQFQLWSEFLPSYRAVQYAAWPRGCALAEVAWSSPQGRDFAEFSERIAGHLRRFEAAGVNYRPLSGPHPWQEGGTGWRRRPPED</sequence>
<keyword evidence="10" id="KW-1185">Reference proteome</keyword>
<evidence type="ECO:0000256" key="2">
    <source>
        <dbReference type="ARBA" id="ARBA00006285"/>
    </source>
</evidence>
<dbReference type="InterPro" id="IPR017853">
    <property type="entry name" value="GH"/>
</dbReference>
<protein>
    <recommendedName>
        <fullName evidence="3">beta-N-acetylhexosaminidase</fullName>
        <ecNumber evidence="3">3.2.1.52</ecNumber>
    </recommendedName>
</protein>
<evidence type="ECO:0000256" key="6">
    <source>
        <dbReference type="SAM" id="MobiDB-lite"/>
    </source>
</evidence>
<dbReference type="SUPFAM" id="SSF55545">
    <property type="entry name" value="beta-N-acetylhexosaminidase-like domain"/>
    <property type="match status" value="1"/>
</dbReference>
<dbReference type="InterPro" id="IPR015883">
    <property type="entry name" value="Glyco_hydro_20_cat"/>
</dbReference>
<evidence type="ECO:0000256" key="1">
    <source>
        <dbReference type="ARBA" id="ARBA00001231"/>
    </source>
</evidence>
<dbReference type="Pfam" id="PF02838">
    <property type="entry name" value="Glyco_hydro_20b"/>
    <property type="match status" value="1"/>
</dbReference>
<feature type="domain" description="Beta-hexosaminidase bacterial type N-terminal" evidence="8">
    <location>
        <begin position="3"/>
        <end position="129"/>
    </location>
</feature>
<comment type="similarity">
    <text evidence="2">Belongs to the glycosyl hydrolase 20 family.</text>
</comment>
<accession>A0ABX7Y747</accession>
<dbReference type="EMBL" id="CP072384">
    <property type="protein sequence ID" value="QUC08670.1"/>
    <property type="molecule type" value="Genomic_DNA"/>
</dbReference>
<proteinExistence type="inferred from homology"/>
<dbReference type="InterPro" id="IPR029018">
    <property type="entry name" value="Hex-like_dom2"/>
</dbReference>
<dbReference type="EC" id="3.2.1.52" evidence="3"/>
<dbReference type="InterPro" id="IPR015882">
    <property type="entry name" value="HEX_bac_N"/>
</dbReference>
<evidence type="ECO:0000313" key="9">
    <source>
        <dbReference type="EMBL" id="QUC08670.1"/>
    </source>
</evidence>